<comment type="cofactor">
    <cofactor evidence="1">
        <name>Mg(2+)</name>
        <dbReference type="ChEBI" id="CHEBI:18420"/>
    </cofactor>
</comment>
<dbReference type="InterPro" id="IPR000086">
    <property type="entry name" value="NUDIX_hydrolase_dom"/>
</dbReference>
<accession>A0A3D9ZZX7</accession>
<dbReference type="InterPro" id="IPR020084">
    <property type="entry name" value="NUDIX_hydrolase_CS"/>
</dbReference>
<evidence type="ECO:0000256" key="1">
    <source>
        <dbReference type="ARBA" id="ARBA00001946"/>
    </source>
</evidence>
<dbReference type="AlphaFoldDB" id="A0A3D9ZZX7"/>
<dbReference type="PANTHER" id="PTHR43046:SF16">
    <property type="entry name" value="ADP-RIBOSE PYROPHOSPHATASE YJHB-RELATED"/>
    <property type="match status" value="1"/>
</dbReference>
<dbReference type="EMBL" id="QUMQ01000001">
    <property type="protein sequence ID" value="REG02203.1"/>
    <property type="molecule type" value="Genomic_DNA"/>
</dbReference>
<dbReference type="Gene3D" id="3.90.79.10">
    <property type="entry name" value="Nucleoside Triphosphate Pyrophosphohydrolase"/>
    <property type="match status" value="1"/>
</dbReference>
<feature type="region of interest" description="Disordered" evidence="3">
    <location>
        <begin position="169"/>
        <end position="189"/>
    </location>
</feature>
<dbReference type="OrthoDB" id="9804442at2"/>
<dbReference type="InterPro" id="IPR015797">
    <property type="entry name" value="NUDIX_hydrolase-like_dom_sf"/>
</dbReference>
<keyword evidence="6" id="KW-1185">Reference proteome</keyword>
<evidence type="ECO:0000256" key="3">
    <source>
        <dbReference type="SAM" id="MobiDB-lite"/>
    </source>
</evidence>
<evidence type="ECO:0000313" key="6">
    <source>
        <dbReference type="Proteomes" id="UP000256913"/>
    </source>
</evidence>
<dbReference type="PROSITE" id="PS51462">
    <property type="entry name" value="NUDIX"/>
    <property type="match status" value="1"/>
</dbReference>
<name>A0A3D9ZZX7_9ACTN</name>
<comment type="caution">
    <text evidence="5">The sequence shown here is derived from an EMBL/GenBank/DDBJ whole genome shotgun (WGS) entry which is preliminary data.</text>
</comment>
<dbReference type="RefSeq" id="WP_116075019.1">
    <property type="nucleotide sequence ID" value="NZ_BONB01000016.1"/>
</dbReference>
<dbReference type="Pfam" id="PF00293">
    <property type="entry name" value="NUDIX"/>
    <property type="match status" value="1"/>
</dbReference>
<evidence type="ECO:0000256" key="2">
    <source>
        <dbReference type="ARBA" id="ARBA00022801"/>
    </source>
</evidence>
<evidence type="ECO:0000313" key="5">
    <source>
        <dbReference type="EMBL" id="REG02203.1"/>
    </source>
</evidence>
<organism evidence="5 6">
    <name type="scientific">Asanoa ferruginea</name>
    <dbReference type="NCBI Taxonomy" id="53367"/>
    <lineage>
        <taxon>Bacteria</taxon>
        <taxon>Bacillati</taxon>
        <taxon>Actinomycetota</taxon>
        <taxon>Actinomycetes</taxon>
        <taxon>Micromonosporales</taxon>
        <taxon>Micromonosporaceae</taxon>
        <taxon>Asanoa</taxon>
    </lineage>
</organism>
<gene>
    <name evidence="5" type="ORF">DFJ67_8295</name>
</gene>
<sequence>MDSRPRALRALVYGVFYRLPHPVRRRLVRAFVPKYIVGGVTLVRDSEAPAPGRLLLLRQPPGRAWGLPAGLLRRGEAPIVGAARELAEESGIRLDPHALTPASPNAVVHAKGWVDMVFEVSVPASTTTLEVDGAEVYEAAFYPLDDLPRLTTATARLLAYYGIGPLVAPDDPTSMERPSAPRQEGARDG</sequence>
<reference evidence="5 6" key="1">
    <citation type="submission" date="2018-08" db="EMBL/GenBank/DDBJ databases">
        <title>Sequencing the genomes of 1000 actinobacteria strains.</title>
        <authorList>
            <person name="Klenk H.-P."/>
        </authorList>
    </citation>
    <scope>NUCLEOTIDE SEQUENCE [LARGE SCALE GENOMIC DNA]</scope>
    <source>
        <strain evidence="5 6">DSM 44099</strain>
    </source>
</reference>
<protein>
    <submittedName>
        <fullName evidence="5">ADP-ribose pyrophosphatase YjhB (NUDIX family)</fullName>
    </submittedName>
</protein>
<keyword evidence="2" id="KW-0378">Hydrolase</keyword>
<proteinExistence type="predicted"/>
<dbReference type="PANTHER" id="PTHR43046">
    <property type="entry name" value="GDP-MANNOSE MANNOSYL HYDROLASE"/>
    <property type="match status" value="1"/>
</dbReference>
<feature type="domain" description="Nudix hydrolase" evidence="4">
    <location>
        <begin position="33"/>
        <end position="164"/>
    </location>
</feature>
<dbReference type="Proteomes" id="UP000256913">
    <property type="component" value="Unassembled WGS sequence"/>
</dbReference>
<dbReference type="SUPFAM" id="SSF55811">
    <property type="entry name" value="Nudix"/>
    <property type="match status" value="1"/>
</dbReference>
<dbReference type="GO" id="GO:0016787">
    <property type="term" value="F:hydrolase activity"/>
    <property type="evidence" value="ECO:0007669"/>
    <property type="project" value="UniProtKB-KW"/>
</dbReference>
<dbReference type="PROSITE" id="PS00893">
    <property type="entry name" value="NUDIX_BOX"/>
    <property type="match status" value="1"/>
</dbReference>
<evidence type="ECO:0000259" key="4">
    <source>
        <dbReference type="PROSITE" id="PS51462"/>
    </source>
</evidence>